<accession>A0A072U8F5</accession>
<dbReference type="Proteomes" id="UP000002051">
    <property type="component" value="Chromosome 6"/>
</dbReference>
<dbReference type="HOGENOM" id="CLU_1284982_0_0_1"/>
<evidence type="ECO:0000313" key="1">
    <source>
        <dbReference type="EMBL" id="KEH25927.1"/>
    </source>
</evidence>
<reference evidence="1 3" key="1">
    <citation type="journal article" date="2011" name="Nature">
        <title>The Medicago genome provides insight into the evolution of rhizobial symbioses.</title>
        <authorList>
            <person name="Young N.D."/>
            <person name="Debelle F."/>
            <person name="Oldroyd G.E."/>
            <person name="Geurts R."/>
            <person name="Cannon S.B."/>
            <person name="Udvardi M.K."/>
            <person name="Benedito V.A."/>
            <person name="Mayer K.F."/>
            <person name="Gouzy J."/>
            <person name="Schoof H."/>
            <person name="Van de Peer Y."/>
            <person name="Proost S."/>
            <person name="Cook D.R."/>
            <person name="Meyers B.C."/>
            <person name="Spannagl M."/>
            <person name="Cheung F."/>
            <person name="De Mita S."/>
            <person name="Krishnakumar V."/>
            <person name="Gundlach H."/>
            <person name="Zhou S."/>
            <person name="Mudge J."/>
            <person name="Bharti A.K."/>
            <person name="Murray J.D."/>
            <person name="Naoumkina M.A."/>
            <person name="Rosen B."/>
            <person name="Silverstein K.A."/>
            <person name="Tang H."/>
            <person name="Rombauts S."/>
            <person name="Zhao P.X."/>
            <person name="Zhou P."/>
            <person name="Barbe V."/>
            <person name="Bardou P."/>
            <person name="Bechner M."/>
            <person name="Bellec A."/>
            <person name="Berger A."/>
            <person name="Berges H."/>
            <person name="Bidwell S."/>
            <person name="Bisseling T."/>
            <person name="Choisne N."/>
            <person name="Couloux A."/>
            <person name="Denny R."/>
            <person name="Deshpande S."/>
            <person name="Dai X."/>
            <person name="Doyle J.J."/>
            <person name="Dudez A.M."/>
            <person name="Farmer A.D."/>
            <person name="Fouteau S."/>
            <person name="Franken C."/>
            <person name="Gibelin C."/>
            <person name="Gish J."/>
            <person name="Goldstein S."/>
            <person name="Gonzalez A.J."/>
            <person name="Green P.J."/>
            <person name="Hallab A."/>
            <person name="Hartog M."/>
            <person name="Hua A."/>
            <person name="Humphray S.J."/>
            <person name="Jeong D.H."/>
            <person name="Jing Y."/>
            <person name="Jocker A."/>
            <person name="Kenton S.M."/>
            <person name="Kim D.J."/>
            <person name="Klee K."/>
            <person name="Lai H."/>
            <person name="Lang C."/>
            <person name="Lin S."/>
            <person name="Macmil S.L."/>
            <person name="Magdelenat G."/>
            <person name="Matthews L."/>
            <person name="McCorrison J."/>
            <person name="Monaghan E.L."/>
            <person name="Mun J.H."/>
            <person name="Najar F.Z."/>
            <person name="Nicholson C."/>
            <person name="Noirot C."/>
            <person name="O'Bleness M."/>
            <person name="Paule C.R."/>
            <person name="Poulain J."/>
            <person name="Prion F."/>
            <person name="Qin B."/>
            <person name="Qu C."/>
            <person name="Retzel E.F."/>
            <person name="Riddle C."/>
            <person name="Sallet E."/>
            <person name="Samain S."/>
            <person name="Samson N."/>
            <person name="Sanders I."/>
            <person name="Saurat O."/>
            <person name="Scarpelli C."/>
            <person name="Schiex T."/>
            <person name="Segurens B."/>
            <person name="Severin A.J."/>
            <person name="Sherrier D.J."/>
            <person name="Shi R."/>
            <person name="Sims S."/>
            <person name="Singer S.R."/>
            <person name="Sinharoy S."/>
            <person name="Sterck L."/>
            <person name="Viollet A."/>
            <person name="Wang B.B."/>
            <person name="Wang K."/>
            <person name="Wang M."/>
            <person name="Wang X."/>
            <person name="Warfsmann J."/>
            <person name="Weissenbach J."/>
            <person name="White D.D."/>
            <person name="White J.D."/>
            <person name="Wiley G.B."/>
            <person name="Wincker P."/>
            <person name="Xing Y."/>
            <person name="Yang L."/>
            <person name="Yao Z."/>
            <person name="Ying F."/>
            <person name="Zhai J."/>
            <person name="Zhou L."/>
            <person name="Zuber A."/>
            <person name="Denarie J."/>
            <person name="Dixon R.A."/>
            <person name="May G.D."/>
            <person name="Schwartz D.C."/>
            <person name="Rogers J."/>
            <person name="Quetier F."/>
            <person name="Town C.D."/>
            <person name="Roe B.A."/>
        </authorList>
    </citation>
    <scope>NUCLEOTIDE SEQUENCE [LARGE SCALE GENOMIC DNA]</scope>
    <source>
        <strain evidence="1">A17</strain>
        <strain evidence="2 3">cv. Jemalong A17</strain>
    </source>
</reference>
<evidence type="ECO:0000313" key="3">
    <source>
        <dbReference type="Proteomes" id="UP000002051"/>
    </source>
</evidence>
<protein>
    <submittedName>
        <fullName evidence="1 2">Uncharacterized protein</fullName>
    </submittedName>
</protein>
<dbReference type="AlphaFoldDB" id="A0A072U8F5"/>
<organism evidence="1 3">
    <name type="scientific">Medicago truncatula</name>
    <name type="common">Barrel medic</name>
    <name type="synonym">Medicago tribuloides</name>
    <dbReference type="NCBI Taxonomy" id="3880"/>
    <lineage>
        <taxon>Eukaryota</taxon>
        <taxon>Viridiplantae</taxon>
        <taxon>Streptophyta</taxon>
        <taxon>Embryophyta</taxon>
        <taxon>Tracheophyta</taxon>
        <taxon>Spermatophyta</taxon>
        <taxon>Magnoliopsida</taxon>
        <taxon>eudicotyledons</taxon>
        <taxon>Gunneridae</taxon>
        <taxon>Pentapetalae</taxon>
        <taxon>rosids</taxon>
        <taxon>fabids</taxon>
        <taxon>Fabales</taxon>
        <taxon>Fabaceae</taxon>
        <taxon>Papilionoideae</taxon>
        <taxon>50 kb inversion clade</taxon>
        <taxon>NPAAA clade</taxon>
        <taxon>Hologalegina</taxon>
        <taxon>IRL clade</taxon>
        <taxon>Trifolieae</taxon>
        <taxon>Medicago</taxon>
    </lineage>
</organism>
<sequence>MFLSLQGTLPFARGKIPVKRTKALANGTFVREKTRGRWPGKSAHRKRFARGYTPGRKTRGRTPGKRQRFLPGRTPGMSPHFRLQLSCTTDTTDTSAPALTEVTTAKNEGQSEGFNPCLFQNLQKVIQKGPGVTFSFVQRHTCHAIKGAQCHTRQLINTNKSFFFSATESKTEKFLRFIKNTKNKTLTVSRKSQIHQVSVFFVSILRDSYESSSLN</sequence>
<gene>
    <name evidence="1" type="ordered locus">MTR_6g037870</name>
</gene>
<reference evidence="2" key="3">
    <citation type="submission" date="2015-04" db="UniProtKB">
        <authorList>
            <consortium name="EnsemblPlants"/>
        </authorList>
    </citation>
    <scope>IDENTIFICATION</scope>
    <source>
        <strain evidence="2">cv. Jemalong A17</strain>
    </source>
</reference>
<reference evidence="1 3" key="2">
    <citation type="journal article" date="2014" name="BMC Genomics">
        <title>An improved genome release (version Mt4.0) for the model legume Medicago truncatula.</title>
        <authorList>
            <person name="Tang H."/>
            <person name="Krishnakumar V."/>
            <person name="Bidwell S."/>
            <person name="Rosen B."/>
            <person name="Chan A."/>
            <person name="Zhou S."/>
            <person name="Gentzbittel L."/>
            <person name="Childs K.L."/>
            <person name="Yandell M."/>
            <person name="Gundlach H."/>
            <person name="Mayer K.F."/>
            <person name="Schwartz D.C."/>
            <person name="Town C.D."/>
        </authorList>
    </citation>
    <scope>GENOME REANNOTATION</scope>
    <source>
        <strain evidence="1">A17</strain>
        <strain evidence="2 3">cv. Jemalong A17</strain>
    </source>
</reference>
<dbReference type="EnsemblPlants" id="KEH25927">
    <property type="protein sequence ID" value="KEH25927"/>
    <property type="gene ID" value="MTR_6g037870"/>
</dbReference>
<proteinExistence type="predicted"/>
<dbReference type="EMBL" id="CM001222">
    <property type="protein sequence ID" value="KEH25927.1"/>
    <property type="molecule type" value="Genomic_DNA"/>
</dbReference>
<keyword evidence="3" id="KW-1185">Reference proteome</keyword>
<name>A0A072U8F5_MEDTR</name>
<evidence type="ECO:0000313" key="2">
    <source>
        <dbReference type="EnsemblPlants" id="KEH25927"/>
    </source>
</evidence>